<reference evidence="3 4" key="1">
    <citation type="submission" date="2023-09" db="EMBL/GenBank/DDBJ databases">
        <title>Complete Genome and Methylome dissection of Bacillus brevis NEB573 original source of BbsI restriction endonuclease.</title>
        <authorList>
            <person name="Fomenkov A."/>
            <person name="Roberts R.D."/>
        </authorList>
    </citation>
    <scope>NUCLEOTIDE SEQUENCE [LARGE SCALE GENOMIC DNA]</scope>
    <source>
        <strain evidence="3 4">NEB573</strain>
    </source>
</reference>
<keyword evidence="4" id="KW-1185">Reference proteome</keyword>
<feature type="domain" description="Peroxisomal multifunctional enzyme type 2-like N-terminal" evidence="2">
    <location>
        <begin position="18"/>
        <end position="143"/>
    </location>
</feature>
<evidence type="ECO:0000313" key="3">
    <source>
        <dbReference type="EMBL" id="WNC12289.1"/>
    </source>
</evidence>
<dbReference type="RefSeq" id="WP_310763565.1">
    <property type="nucleotide sequence ID" value="NZ_CP134050.1"/>
</dbReference>
<dbReference type="SUPFAM" id="SSF54637">
    <property type="entry name" value="Thioesterase/thiol ester dehydrase-isomerase"/>
    <property type="match status" value="2"/>
</dbReference>
<feature type="domain" description="MaoC-like" evidence="1">
    <location>
        <begin position="167"/>
        <end position="276"/>
    </location>
</feature>
<name>A0ABY9SXG0_BREBE</name>
<dbReference type="Pfam" id="PF01575">
    <property type="entry name" value="MaoC_dehydratas"/>
    <property type="match status" value="1"/>
</dbReference>
<dbReference type="Pfam" id="PF22622">
    <property type="entry name" value="MFE-2_hydrat-2_N"/>
    <property type="match status" value="1"/>
</dbReference>
<dbReference type="PANTHER" id="PTHR13078">
    <property type="entry name" value="PEROXISOMAL MULTIFUNCTIONAL ENZYME TYPE 2-RELATED"/>
    <property type="match status" value="1"/>
</dbReference>
<dbReference type="InterPro" id="IPR029069">
    <property type="entry name" value="HotDog_dom_sf"/>
</dbReference>
<sequence>MHPISREVIGTTIGEHTFEYTWRDMVLYALGVGAKENEMEYLYEKSLKAIPTFGAVPYWGTFGITPYRAIPRNVVISLNLNLEGSLHMSHELILHKPIPPMGATFTFDDVVADIFDRGGKGAVIRSELTAYDTDGEKVFTNIGDTYFRDYFAPDSEIYPRSEVVFPNRAPDFMERDLIPSTQNLLYRLSGDTNLLHVDSETAAQAGFPKPNMQGLCTLGYACRMSINFLFPKEPERMKRIGAQMRNPLFPGTEMELQLWKIAEYRAYFRLVDLSTGKPALEKGFIEWR</sequence>
<protein>
    <submittedName>
        <fullName evidence="3">MaoC/PaaZ C-terminal domain-containing protein</fullName>
    </submittedName>
</protein>
<evidence type="ECO:0000259" key="2">
    <source>
        <dbReference type="Pfam" id="PF22622"/>
    </source>
</evidence>
<gene>
    <name evidence="3" type="ORF">RGB73_16235</name>
</gene>
<dbReference type="InterPro" id="IPR054357">
    <property type="entry name" value="MFE-2_N"/>
</dbReference>
<proteinExistence type="predicted"/>
<dbReference type="Gene3D" id="3.10.129.10">
    <property type="entry name" value="Hotdog Thioesterase"/>
    <property type="match status" value="1"/>
</dbReference>
<dbReference type="PANTHER" id="PTHR13078:SF56">
    <property type="entry name" value="PEROXISOMAL MULTIFUNCTIONAL ENZYME TYPE 2"/>
    <property type="match status" value="1"/>
</dbReference>
<accession>A0ABY9SXG0</accession>
<dbReference type="EMBL" id="CP134050">
    <property type="protein sequence ID" value="WNC12289.1"/>
    <property type="molecule type" value="Genomic_DNA"/>
</dbReference>
<dbReference type="Proteomes" id="UP001256827">
    <property type="component" value="Chromosome"/>
</dbReference>
<evidence type="ECO:0000259" key="1">
    <source>
        <dbReference type="Pfam" id="PF01575"/>
    </source>
</evidence>
<dbReference type="InterPro" id="IPR002539">
    <property type="entry name" value="MaoC-like_dom"/>
</dbReference>
<evidence type="ECO:0000313" key="4">
    <source>
        <dbReference type="Proteomes" id="UP001256827"/>
    </source>
</evidence>
<organism evidence="3 4">
    <name type="scientific">Brevibacillus brevis</name>
    <name type="common">Bacillus brevis</name>
    <dbReference type="NCBI Taxonomy" id="1393"/>
    <lineage>
        <taxon>Bacteria</taxon>
        <taxon>Bacillati</taxon>
        <taxon>Bacillota</taxon>
        <taxon>Bacilli</taxon>
        <taxon>Bacillales</taxon>
        <taxon>Paenibacillaceae</taxon>
        <taxon>Brevibacillus</taxon>
    </lineage>
</organism>